<dbReference type="Pfam" id="PF01553">
    <property type="entry name" value="Acyltransferase"/>
    <property type="match status" value="1"/>
</dbReference>
<proteinExistence type="predicted"/>
<dbReference type="OrthoDB" id="9808424at2"/>
<dbReference type="SMART" id="SM00563">
    <property type="entry name" value="PlsC"/>
    <property type="match status" value="1"/>
</dbReference>
<sequence>MNWYTFFKRGLFTPAIRVLLRPRVLGREHVPRTGGALVAANHVSGWDTLVVPAMLPRQMTFPAKAELFVARSPVSWVVSRFLKAVDILPMDRAGGRASASSMDVVLDALREGKVVGIFPEGTRSPDGRMYRGRTGVARLALATGVPVVPVGLRNTRPGWRRPVVRFGPPLDFSAYAGAGNDRDVLRHVTDEVMAAIHDLSGQRYVEAYANGVKTALKEGRSIDVVELDRPGQGRVAPPVPGSRS</sequence>
<dbReference type="CDD" id="cd07989">
    <property type="entry name" value="LPLAT_AGPAT-like"/>
    <property type="match status" value="1"/>
</dbReference>
<dbReference type="STRING" id="546874.SAMN04488544_2530"/>
<reference evidence="5" key="1">
    <citation type="submission" date="2016-10" db="EMBL/GenBank/DDBJ databases">
        <authorList>
            <person name="Varghese N."/>
            <person name="Submissions S."/>
        </authorList>
    </citation>
    <scope>NUCLEOTIDE SEQUENCE [LARGE SCALE GENOMIC DNA]</scope>
    <source>
        <strain evidence="5">DSM 21743</strain>
    </source>
</reference>
<dbReference type="Proteomes" id="UP000198825">
    <property type="component" value="Chromosome I"/>
</dbReference>
<gene>
    <name evidence="4" type="ORF">SAMN04488544_2530</name>
</gene>
<evidence type="ECO:0000313" key="5">
    <source>
        <dbReference type="Proteomes" id="UP000198825"/>
    </source>
</evidence>
<keyword evidence="2 4" id="KW-0012">Acyltransferase</keyword>
<dbReference type="PANTHER" id="PTHR10434:SF11">
    <property type="entry name" value="1-ACYL-SN-GLYCEROL-3-PHOSPHATE ACYLTRANSFERASE"/>
    <property type="match status" value="1"/>
</dbReference>
<dbReference type="InterPro" id="IPR002123">
    <property type="entry name" value="Plipid/glycerol_acylTrfase"/>
</dbReference>
<keyword evidence="1 4" id="KW-0808">Transferase</keyword>
<keyword evidence="5" id="KW-1185">Reference proteome</keyword>
<evidence type="ECO:0000256" key="2">
    <source>
        <dbReference type="ARBA" id="ARBA00023315"/>
    </source>
</evidence>
<dbReference type="SUPFAM" id="SSF69593">
    <property type="entry name" value="Glycerol-3-phosphate (1)-acyltransferase"/>
    <property type="match status" value="1"/>
</dbReference>
<protein>
    <submittedName>
        <fullName evidence="4">1-acyl-sn-glycerol-3-phosphate acyltransferase</fullName>
    </submittedName>
</protein>
<evidence type="ECO:0000313" key="4">
    <source>
        <dbReference type="EMBL" id="SDU95512.1"/>
    </source>
</evidence>
<dbReference type="EMBL" id="LT629799">
    <property type="protein sequence ID" value="SDU95512.1"/>
    <property type="molecule type" value="Genomic_DNA"/>
</dbReference>
<evidence type="ECO:0000259" key="3">
    <source>
        <dbReference type="SMART" id="SM00563"/>
    </source>
</evidence>
<dbReference type="PANTHER" id="PTHR10434">
    <property type="entry name" value="1-ACYL-SN-GLYCEROL-3-PHOSPHATE ACYLTRANSFERASE"/>
    <property type="match status" value="1"/>
</dbReference>
<name>A0A1H2MR00_9ACTN</name>
<evidence type="ECO:0000256" key="1">
    <source>
        <dbReference type="ARBA" id="ARBA00022679"/>
    </source>
</evidence>
<accession>A0A1H2MR00</accession>
<dbReference type="GO" id="GO:0003841">
    <property type="term" value="F:1-acylglycerol-3-phosphate O-acyltransferase activity"/>
    <property type="evidence" value="ECO:0007669"/>
    <property type="project" value="TreeGrafter"/>
</dbReference>
<dbReference type="GO" id="GO:0005886">
    <property type="term" value="C:plasma membrane"/>
    <property type="evidence" value="ECO:0007669"/>
    <property type="project" value="TreeGrafter"/>
</dbReference>
<dbReference type="GO" id="GO:0006654">
    <property type="term" value="P:phosphatidic acid biosynthetic process"/>
    <property type="evidence" value="ECO:0007669"/>
    <property type="project" value="TreeGrafter"/>
</dbReference>
<feature type="domain" description="Phospholipid/glycerol acyltransferase" evidence="3">
    <location>
        <begin position="36"/>
        <end position="155"/>
    </location>
</feature>
<organism evidence="4 5">
    <name type="scientific">Microlunatus sagamiharensis</name>
    <dbReference type="NCBI Taxonomy" id="546874"/>
    <lineage>
        <taxon>Bacteria</taxon>
        <taxon>Bacillati</taxon>
        <taxon>Actinomycetota</taxon>
        <taxon>Actinomycetes</taxon>
        <taxon>Propionibacteriales</taxon>
        <taxon>Propionibacteriaceae</taxon>
        <taxon>Microlunatus</taxon>
    </lineage>
</organism>
<dbReference type="RefSeq" id="WP_091074836.1">
    <property type="nucleotide sequence ID" value="NZ_LT629799.1"/>
</dbReference>
<dbReference type="AlphaFoldDB" id="A0A1H2MR00"/>